<evidence type="ECO:0000259" key="12">
    <source>
        <dbReference type="PROSITE" id="PS51900"/>
    </source>
</evidence>
<comment type="function">
    <text evidence="9">Site-specific tyrosine recombinase, which acts by catalyzing the cutting and rejoining of the recombining DNA molecules. The XerC-XerD complex is essential to convert dimers of the bacterial chromosome into monomers to permit their segregation at cell division. It also contributes to the segregational stability of plasmids.</text>
</comment>
<evidence type="ECO:0000256" key="3">
    <source>
        <dbReference type="ARBA" id="ARBA00022618"/>
    </source>
</evidence>
<evidence type="ECO:0000256" key="2">
    <source>
        <dbReference type="ARBA" id="ARBA00022490"/>
    </source>
</evidence>
<keyword evidence="5 9" id="KW-0229">DNA integration</keyword>
<keyword evidence="7 9" id="KW-0233">DNA recombination</keyword>
<dbReference type="PROSITE" id="PS51900">
    <property type="entry name" value="CB"/>
    <property type="match status" value="1"/>
</dbReference>
<dbReference type="RefSeq" id="WP_188685566.1">
    <property type="nucleotide sequence ID" value="NZ_BMKX01000004.1"/>
</dbReference>
<feature type="active site" description="O-(3'-phospho-DNA)-tyrosine intermediate" evidence="9">
    <location>
        <position position="318"/>
    </location>
</feature>
<dbReference type="CDD" id="cd00798">
    <property type="entry name" value="INT_XerDC_C"/>
    <property type="match status" value="1"/>
</dbReference>
<dbReference type="InterPro" id="IPR023009">
    <property type="entry name" value="Tyrosine_recombinase_XerC/XerD"/>
</dbReference>
<feature type="region of interest" description="Disordered" evidence="10">
    <location>
        <begin position="137"/>
        <end position="157"/>
    </location>
</feature>
<dbReference type="PANTHER" id="PTHR30349:SF77">
    <property type="entry name" value="TYROSINE RECOMBINASE XERC"/>
    <property type="match status" value="1"/>
</dbReference>
<evidence type="ECO:0000256" key="5">
    <source>
        <dbReference type="ARBA" id="ARBA00022908"/>
    </source>
</evidence>
<dbReference type="InterPro" id="IPR002104">
    <property type="entry name" value="Integrase_catalytic"/>
</dbReference>
<gene>
    <name evidence="9 13" type="primary">xerC</name>
    <name evidence="13" type="ORF">GCM10007173_20800</name>
</gene>
<keyword evidence="3 9" id="KW-0132">Cell division</keyword>
<dbReference type="HAMAP" id="MF_01808">
    <property type="entry name" value="Recomb_XerC_XerD"/>
    <property type="match status" value="1"/>
</dbReference>
<keyword evidence="4 9" id="KW-0159">Chromosome partition</keyword>
<evidence type="ECO:0000256" key="9">
    <source>
        <dbReference type="HAMAP-Rule" id="MF_01808"/>
    </source>
</evidence>
<dbReference type="InterPro" id="IPR010998">
    <property type="entry name" value="Integrase_recombinase_N"/>
</dbReference>
<dbReference type="Gene3D" id="1.10.150.130">
    <property type="match status" value="1"/>
</dbReference>
<dbReference type="GeneID" id="303304434"/>
<feature type="active site" evidence="9">
    <location>
        <position position="286"/>
    </location>
</feature>
<dbReference type="InterPro" id="IPR044068">
    <property type="entry name" value="CB"/>
</dbReference>
<keyword evidence="8 9" id="KW-0131">Cell cycle</keyword>
<dbReference type="NCBIfam" id="NF001399">
    <property type="entry name" value="PRK00283.1"/>
    <property type="match status" value="1"/>
</dbReference>
<comment type="caution">
    <text evidence="13">The sequence shown here is derived from an EMBL/GenBank/DDBJ whole genome shotgun (WGS) entry which is preliminary data.</text>
</comment>
<evidence type="ECO:0000313" key="14">
    <source>
        <dbReference type="Proteomes" id="UP000606115"/>
    </source>
</evidence>
<dbReference type="Pfam" id="PF00589">
    <property type="entry name" value="Phage_integrase"/>
    <property type="match status" value="1"/>
</dbReference>
<evidence type="ECO:0000256" key="1">
    <source>
        <dbReference type="ARBA" id="ARBA00004496"/>
    </source>
</evidence>
<reference evidence="14" key="1">
    <citation type="journal article" date="2019" name="Int. J. Syst. Evol. Microbiol.">
        <title>The Global Catalogue of Microorganisms (GCM) 10K type strain sequencing project: providing services to taxonomists for standard genome sequencing and annotation.</title>
        <authorList>
            <consortium name="The Broad Institute Genomics Platform"/>
            <consortium name="The Broad Institute Genome Sequencing Center for Infectious Disease"/>
            <person name="Wu L."/>
            <person name="Ma J."/>
        </authorList>
    </citation>
    <scope>NUCLEOTIDE SEQUENCE [LARGE SCALE GENOMIC DNA]</scope>
    <source>
        <strain evidence="14">CGMCC 1.3685</strain>
    </source>
</reference>
<dbReference type="Pfam" id="PF02899">
    <property type="entry name" value="Phage_int_SAM_1"/>
    <property type="match status" value="1"/>
</dbReference>
<feature type="domain" description="Core-binding (CB)" evidence="12">
    <location>
        <begin position="14"/>
        <end position="101"/>
    </location>
</feature>
<evidence type="ECO:0000256" key="6">
    <source>
        <dbReference type="ARBA" id="ARBA00023125"/>
    </source>
</evidence>
<comment type="subunit">
    <text evidence="9">Forms a cyclic heterotetrameric complex composed of two molecules of XerC and two molecules of XerD.</text>
</comment>
<dbReference type="Gene3D" id="1.10.443.10">
    <property type="entry name" value="Intergrase catalytic core"/>
    <property type="match status" value="1"/>
</dbReference>
<name>A0ABQ2DL76_9MICC</name>
<feature type="active site" evidence="9">
    <location>
        <position position="188"/>
    </location>
</feature>
<evidence type="ECO:0000256" key="10">
    <source>
        <dbReference type="SAM" id="MobiDB-lite"/>
    </source>
</evidence>
<evidence type="ECO:0000256" key="7">
    <source>
        <dbReference type="ARBA" id="ARBA00023172"/>
    </source>
</evidence>
<organism evidence="13 14">
    <name type="scientific">Glutamicibacter ardleyensis</name>
    <dbReference type="NCBI Taxonomy" id="225894"/>
    <lineage>
        <taxon>Bacteria</taxon>
        <taxon>Bacillati</taxon>
        <taxon>Actinomycetota</taxon>
        <taxon>Actinomycetes</taxon>
        <taxon>Micrococcales</taxon>
        <taxon>Micrococcaceae</taxon>
        <taxon>Glutamicibacter</taxon>
    </lineage>
</organism>
<accession>A0ABQ2DL76</accession>
<evidence type="ECO:0000256" key="8">
    <source>
        <dbReference type="ARBA" id="ARBA00023306"/>
    </source>
</evidence>
<comment type="subcellular location">
    <subcellularLocation>
        <location evidence="1 9">Cytoplasm</location>
    </subcellularLocation>
</comment>
<feature type="active site" evidence="9">
    <location>
        <position position="283"/>
    </location>
</feature>
<dbReference type="InterPro" id="IPR050090">
    <property type="entry name" value="Tyrosine_recombinase_XerCD"/>
</dbReference>
<dbReference type="InterPro" id="IPR011010">
    <property type="entry name" value="DNA_brk_join_enz"/>
</dbReference>
<dbReference type="PROSITE" id="PS51898">
    <property type="entry name" value="TYR_RECOMBINASE"/>
    <property type="match status" value="1"/>
</dbReference>
<dbReference type="Proteomes" id="UP000606115">
    <property type="component" value="Unassembled WGS sequence"/>
</dbReference>
<dbReference type="InterPro" id="IPR004107">
    <property type="entry name" value="Integrase_SAM-like_N"/>
</dbReference>
<comment type="similarity">
    <text evidence="9">Belongs to the 'phage' integrase family. XerC subfamily.</text>
</comment>
<proteinExistence type="inferred from homology"/>
<feature type="active site" evidence="9">
    <location>
        <position position="309"/>
    </location>
</feature>
<evidence type="ECO:0000259" key="11">
    <source>
        <dbReference type="PROSITE" id="PS51898"/>
    </source>
</evidence>
<feature type="active site" evidence="9">
    <location>
        <position position="212"/>
    </location>
</feature>
<feature type="domain" description="Tyr recombinase" evidence="11">
    <location>
        <begin position="122"/>
        <end position="331"/>
    </location>
</feature>
<keyword evidence="6 9" id="KW-0238">DNA-binding</keyword>
<keyword evidence="2 9" id="KW-0963">Cytoplasm</keyword>
<dbReference type="EMBL" id="BMKX01000004">
    <property type="protein sequence ID" value="GGJ61786.1"/>
    <property type="molecule type" value="Genomic_DNA"/>
</dbReference>
<protein>
    <recommendedName>
        <fullName evidence="9">Tyrosine recombinase XerC</fullName>
    </recommendedName>
</protein>
<sequence>MKPEPATEVPQAPLAISEPIADYLDYLRLERARSENTLRAYGVDLRLMTEFLVGQARVQRLSDVTVQMLRDWLAIQHEAQISRTTIARRISSVKNFFAWALKHQVVARDPALRLVAPKKEQRLPHVLQTGQIDRLLSEPASETTKSEPANGEPAKTLSKAEIVAEQKRIALAARDRVIAELLYASGLRISELVSLDIADIDFERRTVRVVGKGNKERVVPFGKPAERVINHWLRNHRKVLAHAETGGALLVGARGGRLNVRQAREVIAQALKSLGDTSASGPHALRHTVATHLLDGGADLRAVQEFLGHSSLATTQLYTHVSVDRLRQSYRQAHPRA</sequence>
<keyword evidence="14" id="KW-1185">Reference proteome</keyword>
<dbReference type="SUPFAM" id="SSF56349">
    <property type="entry name" value="DNA breaking-rejoining enzymes"/>
    <property type="match status" value="1"/>
</dbReference>
<dbReference type="PANTHER" id="PTHR30349">
    <property type="entry name" value="PHAGE INTEGRASE-RELATED"/>
    <property type="match status" value="1"/>
</dbReference>
<evidence type="ECO:0000313" key="13">
    <source>
        <dbReference type="EMBL" id="GGJ61786.1"/>
    </source>
</evidence>
<evidence type="ECO:0000256" key="4">
    <source>
        <dbReference type="ARBA" id="ARBA00022829"/>
    </source>
</evidence>
<dbReference type="InterPro" id="IPR013762">
    <property type="entry name" value="Integrase-like_cat_sf"/>
</dbReference>